<sequence>MTAVTLDRFCAETTAQTRELVELLGGADLSAPVPTCPGWSLADLLRHIGGNLRTVGTAVRTGRPVDDPATQVAELDGPSGTGLGALAPWLTEAADAFAAAVRAAEPAATATVWGFGDRVDGWARRAAHDIAVHRADAALAIGADYALAPELAADAVDELLDMAAAGMFPGLERLAEHGSALHLHATDTVPELRAEWLLEFGAEGFGWRRAHQRADTAVRGPLTELLLVLYRRRPATTDRVEVIGSAPLLDAWLQRVSL</sequence>
<dbReference type="Pfam" id="PF07398">
    <property type="entry name" value="MDMPI_C"/>
    <property type="match status" value="1"/>
</dbReference>
<dbReference type="AlphaFoldDB" id="A0A2T0Q512"/>
<feature type="domain" description="MDMPI C-terminal" evidence="1">
    <location>
        <begin position="150"/>
        <end position="250"/>
    </location>
</feature>
<dbReference type="Gene3D" id="1.20.120.450">
    <property type="entry name" value="dinb family like domain"/>
    <property type="match status" value="1"/>
</dbReference>
<dbReference type="Pfam" id="PF11716">
    <property type="entry name" value="MDMPI_N"/>
    <property type="match status" value="1"/>
</dbReference>
<comment type="caution">
    <text evidence="3">The sequence shown here is derived from an EMBL/GenBank/DDBJ whole genome shotgun (WGS) entry which is preliminary data.</text>
</comment>
<evidence type="ECO:0000313" key="3">
    <source>
        <dbReference type="EMBL" id="PRX98897.1"/>
    </source>
</evidence>
<protein>
    <submittedName>
        <fullName evidence="3">Uncharacterized protein (TIGR03083 family)</fullName>
    </submittedName>
</protein>
<dbReference type="GO" id="GO:0046872">
    <property type="term" value="F:metal ion binding"/>
    <property type="evidence" value="ECO:0007669"/>
    <property type="project" value="InterPro"/>
</dbReference>
<accession>A0A2T0Q512</accession>
<evidence type="ECO:0000313" key="4">
    <source>
        <dbReference type="Proteomes" id="UP000237846"/>
    </source>
</evidence>
<dbReference type="InterPro" id="IPR034660">
    <property type="entry name" value="DinB/YfiT-like"/>
</dbReference>
<proteinExistence type="predicted"/>
<dbReference type="SUPFAM" id="SSF109854">
    <property type="entry name" value="DinB/YfiT-like putative metalloenzymes"/>
    <property type="match status" value="1"/>
</dbReference>
<evidence type="ECO:0000259" key="2">
    <source>
        <dbReference type="Pfam" id="PF11716"/>
    </source>
</evidence>
<feature type="domain" description="Mycothiol-dependent maleylpyruvate isomerase metal-binding" evidence="2">
    <location>
        <begin position="11"/>
        <end position="138"/>
    </location>
</feature>
<evidence type="ECO:0000259" key="1">
    <source>
        <dbReference type="Pfam" id="PF07398"/>
    </source>
</evidence>
<organism evidence="3 4">
    <name type="scientific">Allonocardiopsis opalescens</name>
    <dbReference type="NCBI Taxonomy" id="1144618"/>
    <lineage>
        <taxon>Bacteria</taxon>
        <taxon>Bacillati</taxon>
        <taxon>Actinomycetota</taxon>
        <taxon>Actinomycetes</taxon>
        <taxon>Streptosporangiales</taxon>
        <taxon>Allonocardiopsis</taxon>
    </lineage>
</organism>
<name>A0A2T0Q512_9ACTN</name>
<dbReference type="GO" id="GO:0005886">
    <property type="term" value="C:plasma membrane"/>
    <property type="evidence" value="ECO:0007669"/>
    <property type="project" value="TreeGrafter"/>
</dbReference>
<dbReference type="InterPro" id="IPR024344">
    <property type="entry name" value="MDMPI_metal-binding"/>
</dbReference>
<dbReference type="Proteomes" id="UP000237846">
    <property type="component" value="Unassembled WGS sequence"/>
</dbReference>
<dbReference type="InterPro" id="IPR010872">
    <property type="entry name" value="MDMPI_C-term_domain"/>
</dbReference>
<gene>
    <name evidence="3" type="ORF">CLV72_104477</name>
</gene>
<keyword evidence="4" id="KW-1185">Reference proteome</keyword>
<reference evidence="3 4" key="1">
    <citation type="submission" date="2018-03" db="EMBL/GenBank/DDBJ databases">
        <title>Genomic Encyclopedia of Archaeal and Bacterial Type Strains, Phase II (KMG-II): from individual species to whole genera.</title>
        <authorList>
            <person name="Goeker M."/>
        </authorList>
    </citation>
    <scope>NUCLEOTIDE SEQUENCE [LARGE SCALE GENOMIC DNA]</scope>
    <source>
        <strain evidence="3 4">DSM 45601</strain>
    </source>
</reference>
<dbReference type="PANTHER" id="PTHR40758">
    <property type="entry name" value="CONSERVED PROTEIN"/>
    <property type="match status" value="1"/>
</dbReference>
<dbReference type="InterPro" id="IPR017517">
    <property type="entry name" value="Maleyloyr_isom"/>
</dbReference>
<dbReference type="OrthoDB" id="3671213at2"/>
<dbReference type="EMBL" id="PVZC01000004">
    <property type="protein sequence ID" value="PRX98897.1"/>
    <property type="molecule type" value="Genomic_DNA"/>
</dbReference>
<dbReference type="NCBIfam" id="TIGR03083">
    <property type="entry name" value="maleylpyruvate isomerase family mycothiol-dependent enzyme"/>
    <property type="match status" value="1"/>
</dbReference>
<dbReference type="PANTHER" id="PTHR40758:SF1">
    <property type="entry name" value="CONSERVED PROTEIN"/>
    <property type="match status" value="1"/>
</dbReference>
<dbReference type="RefSeq" id="WP_106246478.1">
    <property type="nucleotide sequence ID" value="NZ_PVZC01000004.1"/>
</dbReference>